<feature type="region of interest" description="Disordered" evidence="1">
    <location>
        <begin position="279"/>
        <end position="298"/>
    </location>
</feature>
<dbReference type="InterPro" id="IPR009003">
    <property type="entry name" value="Peptidase_S1_PA"/>
</dbReference>
<evidence type="ECO:0000256" key="1">
    <source>
        <dbReference type="SAM" id="MobiDB-lite"/>
    </source>
</evidence>
<sequence>MGDRTGAGVAQGTRGMAWLVRIRSQDTRAVIGSGVLLGGDTVLTCAHVLPDRTSPVVVEFPEIEGAAGSTATVADGCWFPRRGEDRADLALLRVHRPPPGGHSAPLLRAAMRDMRVEMCGYADSVRHARGAALAATVSLPFGERVQLNVAPEHLPRRGFSGGPVLDMQDPPGVLGITVTASAESGRLAPLTMAHMIPVETVLNYLPRLGGCVQGPPGVEPSVVRGGPPARLDEPDYAERLAAWLADRDGRPPVYVTEVRPGSGRDRTLRRALTLADRELSADAPAAGSTDPESTVPPVGSLDLAVDVRNEAPEKAAVRIAGRMNLKESGPARALERLRQVRTPLTVAVLGVDGCADPARLLELCGEFAERGCRLLLVFHRAGTRIDQRAEEDLVLRHRMGALAGRLEALDARLRDLARAGARLSGVDYPGPAVTRLHMDLAWLRHAHRTGADLDRRRLSGALEGLRHRTSRAERAVESAWEAAERGYGRRAELRGELRAYRRLAVRHGRIEDVALDREYRAAHEALHTGPFEAESAARAVAGYTGAVRRVLGWPPETGGPETCGPEADGPQEDGPEEGGARAGAPETGERGPAGAREAEGGVR</sequence>
<protein>
    <submittedName>
        <fullName evidence="2">Trypsin-like peptidase domain-containing protein</fullName>
    </submittedName>
</protein>
<keyword evidence="3" id="KW-1185">Reference proteome</keyword>
<feature type="compositionally biased region" description="Low complexity" evidence="1">
    <location>
        <begin position="582"/>
        <end position="595"/>
    </location>
</feature>
<dbReference type="InterPro" id="IPR043504">
    <property type="entry name" value="Peptidase_S1_PA_chymotrypsin"/>
</dbReference>
<evidence type="ECO:0000313" key="2">
    <source>
        <dbReference type="EMBL" id="SEP84744.1"/>
    </source>
</evidence>
<feature type="region of interest" description="Disordered" evidence="1">
    <location>
        <begin position="551"/>
        <end position="603"/>
    </location>
</feature>
<gene>
    <name evidence="2" type="ORF">SAMN05216481_102221</name>
</gene>
<evidence type="ECO:0000313" key="3">
    <source>
        <dbReference type="Proteomes" id="UP000199055"/>
    </source>
</evidence>
<dbReference type="SUPFAM" id="SSF50494">
    <property type="entry name" value="Trypsin-like serine proteases"/>
    <property type="match status" value="1"/>
</dbReference>
<dbReference type="AlphaFoldDB" id="A0A1H9B713"/>
<dbReference type="Proteomes" id="UP000199055">
    <property type="component" value="Unassembled WGS sequence"/>
</dbReference>
<proteinExistence type="predicted"/>
<dbReference type="InterPro" id="IPR028301">
    <property type="entry name" value="V8_his_AS"/>
</dbReference>
<dbReference type="EMBL" id="FOET01000002">
    <property type="protein sequence ID" value="SEP84744.1"/>
    <property type="molecule type" value="Genomic_DNA"/>
</dbReference>
<feature type="compositionally biased region" description="Low complexity" evidence="1">
    <location>
        <begin position="552"/>
        <end position="568"/>
    </location>
</feature>
<dbReference type="PROSITE" id="PS00672">
    <property type="entry name" value="V8_HIS"/>
    <property type="match status" value="1"/>
</dbReference>
<reference evidence="2 3" key="1">
    <citation type="submission" date="2016-10" db="EMBL/GenBank/DDBJ databases">
        <authorList>
            <person name="de Groot N.N."/>
        </authorList>
    </citation>
    <scope>NUCLEOTIDE SEQUENCE [LARGE SCALE GENOMIC DNA]</scope>
    <source>
        <strain evidence="2 3">CGMCC 4.3519</strain>
    </source>
</reference>
<dbReference type="Gene3D" id="2.40.10.10">
    <property type="entry name" value="Trypsin-like serine proteases"/>
    <property type="match status" value="1"/>
</dbReference>
<dbReference type="Pfam" id="PF13365">
    <property type="entry name" value="Trypsin_2"/>
    <property type="match status" value="1"/>
</dbReference>
<organism evidence="2 3">
    <name type="scientific">Streptomyces radiopugnans</name>
    <dbReference type="NCBI Taxonomy" id="403935"/>
    <lineage>
        <taxon>Bacteria</taxon>
        <taxon>Bacillati</taxon>
        <taxon>Actinomycetota</taxon>
        <taxon>Actinomycetes</taxon>
        <taxon>Kitasatosporales</taxon>
        <taxon>Streptomycetaceae</taxon>
        <taxon>Streptomyces</taxon>
    </lineage>
</organism>
<dbReference type="STRING" id="403935.SAMN05216481_102221"/>
<name>A0A1H9B713_9ACTN</name>
<accession>A0A1H9B713</accession>
<dbReference type="RefSeq" id="WP_093656184.1">
    <property type="nucleotide sequence ID" value="NZ_FOET01000002.1"/>
</dbReference>